<evidence type="ECO:0000256" key="4">
    <source>
        <dbReference type="RuleBase" id="RU361169"/>
    </source>
</evidence>
<evidence type="ECO:0008006" key="8">
    <source>
        <dbReference type="Google" id="ProtNLM"/>
    </source>
</evidence>
<dbReference type="InterPro" id="IPR012334">
    <property type="entry name" value="Pectin_lyas_fold"/>
</dbReference>
<evidence type="ECO:0000313" key="5">
    <source>
        <dbReference type="EMBL" id="OTP18868.1"/>
    </source>
</evidence>
<organism evidence="5">
    <name type="scientific">Candidatus Enterococcus clewellii</name>
    <dbReference type="NCBI Taxonomy" id="1834193"/>
    <lineage>
        <taxon>Bacteria</taxon>
        <taxon>Bacillati</taxon>
        <taxon>Bacillota</taxon>
        <taxon>Bacilli</taxon>
        <taxon>Lactobacillales</taxon>
        <taxon>Enterococcaceae</taxon>
        <taxon>Enterococcus</taxon>
    </lineage>
</organism>
<dbReference type="PANTHER" id="PTHR31339:SF9">
    <property type="entry name" value="PLASMIN AND FIBRONECTIN-BINDING PROTEIN A"/>
    <property type="match status" value="1"/>
</dbReference>
<reference evidence="6" key="3">
    <citation type="submission" date="2024-03" db="EMBL/GenBank/DDBJ databases">
        <title>The Genome Sequence of Enterococcus sp. DIV0242b.</title>
        <authorList>
            <consortium name="The Broad Institute Genomics Platform"/>
            <consortium name="The Broad Institute Microbial Omics Core"/>
            <consortium name="The Broad Institute Genomic Center for Infectious Diseases"/>
            <person name="Earl A."/>
            <person name="Manson A."/>
            <person name="Gilmore M."/>
            <person name="Schwartman J."/>
            <person name="Shea T."/>
            <person name="Abouelleil A."/>
            <person name="Cao P."/>
            <person name="Chapman S."/>
            <person name="Cusick C."/>
            <person name="Young S."/>
            <person name="Neafsey D."/>
            <person name="Nusbaum C."/>
            <person name="Birren B."/>
        </authorList>
    </citation>
    <scope>NUCLEOTIDE SEQUENCE</scope>
    <source>
        <strain evidence="6">9E7_DIV0242</strain>
    </source>
</reference>
<keyword evidence="2 4" id="KW-0378">Hydrolase</keyword>
<dbReference type="SUPFAM" id="SSF51126">
    <property type="entry name" value="Pectin lyase-like"/>
    <property type="match status" value="1"/>
</dbReference>
<evidence type="ECO:0000256" key="2">
    <source>
        <dbReference type="ARBA" id="ARBA00022801"/>
    </source>
</evidence>
<gene>
    <name evidence="6" type="ORF">A5888_000650</name>
    <name evidence="5" type="ORF">A5888_000682</name>
</gene>
<dbReference type="Gene3D" id="2.160.20.10">
    <property type="entry name" value="Single-stranded right-handed beta-helix, Pectin lyase-like"/>
    <property type="match status" value="1"/>
</dbReference>
<accession>A0A242KDK4</accession>
<reference evidence="5" key="1">
    <citation type="submission" date="2017-05" db="EMBL/GenBank/DDBJ databases">
        <title>The Genome Sequence of Enterococcus sp. 9E7_DIV0242.</title>
        <authorList>
            <consortium name="The Broad Institute Genomics Platform"/>
            <consortium name="The Broad Institute Genomic Center for Infectious Diseases"/>
            <person name="Earl A."/>
            <person name="Manson A."/>
            <person name="Schwartman J."/>
            <person name="Gilmore M."/>
            <person name="Abouelleil A."/>
            <person name="Cao P."/>
            <person name="Chapman S."/>
            <person name="Cusick C."/>
            <person name="Shea T."/>
            <person name="Young S."/>
            <person name="Neafsey D."/>
            <person name="Nusbaum C."/>
            <person name="Birren B."/>
        </authorList>
    </citation>
    <scope>NUCLEOTIDE SEQUENCE [LARGE SCALE GENOMIC DNA]</scope>
    <source>
        <strain evidence="5">9E7_DIV0242</strain>
    </source>
</reference>
<dbReference type="InterPro" id="IPR011050">
    <property type="entry name" value="Pectin_lyase_fold/virulence"/>
</dbReference>
<evidence type="ECO:0000256" key="1">
    <source>
        <dbReference type="ARBA" id="ARBA00008834"/>
    </source>
</evidence>
<dbReference type="RefSeq" id="WP_086347803.1">
    <property type="nucleotide sequence ID" value="NZ_CP147247.1"/>
</dbReference>
<dbReference type="Pfam" id="PF00295">
    <property type="entry name" value="Glyco_hydro_28"/>
    <property type="match status" value="1"/>
</dbReference>
<dbReference type="GO" id="GO:0005975">
    <property type="term" value="P:carbohydrate metabolic process"/>
    <property type="evidence" value="ECO:0007669"/>
    <property type="project" value="InterPro"/>
</dbReference>
<dbReference type="OrthoDB" id="9795222at2"/>
<dbReference type="InterPro" id="IPR000743">
    <property type="entry name" value="Glyco_hydro_28"/>
</dbReference>
<sequence>MRHVVVSVHDFGAISSTEILQTQAIQSAIDWCVKVGGGEVRIPEGNYLIGSLRLYSNITLYLEKNACLIGSKNKNDYEDFNVPTTIAYLHDPFYKKEWHLPDYYFYGMITAFQEENITIIGESGAKIDGQDTFDANGEEQFRGPMGIIMSGVKNLKLEGYTFQNSANWSHTLDGCDGIEINGLTIKAGHDGFNFHHSQNIQVSDCIVETGDDCFAGYDIKNLVVRKCQLNTACNSLRLGGQNLSFEGCTFLGPGKYPHLSENSYYTHAFFKFYSIDADMIAGQAENISICDCKIDDAEKLFVYDYGKKTLMQNHVPLKSLTIRDTTISNMRKTSIFKGNGEQGRLIIQNSTLDHPSILPFLEIDDSIELEVDNVDFMQETTIICGSNRIICEGVTTFKWSART</sequence>
<evidence type="ECO:0000256" key="3">
    <source>
        <dbReference type="ARBA" id="ARBA00023295"/>
    </source>
</evidence>
<proteinExistence type="inferred from homology"/>
<reference evidence="6" key="2">
    <citation type="submission" date="2017-05" db="EMBL/GenBank/DDBJ databases">
        <authorList>
            <consortium name="The Broad Institute Genomics Platform"/>
            <consortium name="The Broad Institute Genomic Center for Infectious Diseases"/>
            <person name="Earl A."/>
            <person name="Manson A."/>
            <person name="Schwartman J."/>
            <person name="Gilmore M."/>
            <person name="Abouelleil A."/>
            <person name="Cao P."/>
            <person name="Chapman S."/>
            <person name="Cusick C."/>
            <person name="Shea T."/>
            <person name="Young S."/>
            <person name="Neafsey D."/>
            <person name="Nusbaum C."/>
            <person name="Birren B."/>
        </authorList>
    </citation>
    <scope>NUCLEOTIDE SEQUENCE</scope>
    <source>
        <strain evidence="6">9E7_DIV0242</strain>
    </source>
</reference>
<keyword evidence="7" id="KW-1185">Reference proteome</keyword>
<dbReference type="PANTHER" id="PTHR31339">
    <property type="entry name" value="PECTIN LYASE-RELATED"/>
    <property type="match status" value="1"/>
</dbReference>
<evidence type="ECO:0000313" key="6">
    <source>
        <dbReference type="EMBL" id="WYJ88931.1"/>
    </source>
</evidence>
<protein>
    <recommendedName>
        <fullName evidence="8">Pectate lyase superfamily protein domain-containing protein</fullName>
    </recommendedName>
</protein>
<dbReference type="EMBL" id="CP147247">
    <property type="protein sequence ID" value="WYJ88931.1"/>
    <property type="molecule type" value="Genomic_DNA"/>
</dbReference>
<dbReference type="EMBL" id="NGMM01000001">
    <property type="protein sequence ID" value="OTP18868.1"/>
    <property type="molecule type" value="Genomic_DNA"/>
</dbReference>
<keyword evidence="3 4" id="KW-0326">Glycosidase</keyword>
<name>A0A242KDK4_9ENTE</name>
<comment type="similarity">
    <text evidence="1 4">Belongs to the glycosyl hydrolase 28 family.</text>
</comment>
<dbReference type="GO" id="GO:0004650">
    <property type="term" value="F:polygalacturonase activity"/>
    <property type="evidence" value="ECO:0007669"/>
    <property type="project" value="InterPro"/>
</dbReference>
<dbReference type="InterPro" id="IPR051801">
    <property type="entry name" value="GH28_Enzymes"/>
</dbReference>
<evidence type="ECO:0000313" key="7">
    <source>
        <dbReference type="Proteomes" id="UP000195141"/>
    </source>
</evidence>
<dbReference type="Proteomes" id="UP000195141">
    <property type="component" value="Chromosome"/>
</dbReference>
<dbReference type="AlphaFoldDB" id="A0A242KDK4"/>